<evidence type="ECO:0000256" key="6">
    <source>
        <dbReference type="RuleBase" id="RU369090"/>
    </source>
</evidence>
<dbReference type="SUPFAM" id="SSF57850">
    <property type="entry name" value="RING/U-box"/>
    <property type="match status" value="1"/>
</dbReference>
<dbReference type="EMBL" id="KK785228">
    <property type="protein sequence ID" value="KDO46059.1"/>
    <property type="molecule type" value="Genomic_DNA"/>
</dbReference>
<evidence type="ECO:0000313" key="10">
    <source>
        <dbReference type="Proteomes" id="UP000027120"/>
    </source>
</evidence>
<dbReference type="GO" id="GO:0044390">
    <property type="term" value="F:ubiquitin-like protein conjugating enzyme binding"/>
    <property type="evidence" value="ECO:0000318"/>
    <property type="project" value="GO_Central"/>
</dbReference>
<dbReference type="GO" id="GO:0061630">
    <property type="term" value="F:ubiquitin protein ligase activity"/>
    <property type="evidence" value="ECO:0000318"/>
    <property type="project" value="GO_Central"/>
</dbReference>
<dbReference type="PROSITE" id="PS50089">
    <property type="entry name" value="ZF_RING_2"/>
    <property type="match status" value="1"/>
</dbReference>
<keyword evidence="3 6" id="KW-0808">Transferase</keyword>
<reference evidence="9 10" key="1">
    <citation type="submission" date="2014-04" db="EMBL/GenBank/DDBJ databases">
        <authorList>
            <consortium name="International Citrus Genome Consortium"/>
            <person name="Gmitter F."/>
            <person name="Chen C."/>
            <person name="Farmerie W."/>
            <person name="Harkins T."/>
            <person name="Desany B."/>
            <person name="Mohiuddin M."/>
            <person name="Kodira C."/>
            <person name="Borodovsky M."/>
            <person name="Lomsadze A."/>
            <person name="Burns P."/>
            <person name="Jenkins J."/>
            <person name="Prochnik S."/>
            <person name="Shu S."/>
            <person name="Chapman J."/>
            <person name="Pitluck S."/>
            <person name="Schmutz J."/>
            <person name="Rokhsar D."/>
        </authorList>
    </citation>
    <scope>NUCLEOTIDE SEQUENCE</scope>
</reference>
<keyword evidence="4 6" id="KW-0833">Ubl conjugation pathway</keyword>
<comment type="function">
    <text evidence="6">E3 ubiquitin-protein ligase.</text>
</comment>
<dbReference type="InterPro" id="IPR001841">
    <property type="entry name" value="Znf_RING"/>
</dbReference>
<dbReference type="PaxDb" id="2711-XP_006482811.1"/>
<feature type="region of interest" description="Disordered" evidence="7">
    <location>
        <begin position="385"/>
        <end position="405"/>
    </location>
</feature>
<gene>
    <name evidence="9" type="ORF">CISIN_1g039490mg</name>
</gene>
<keyword evidence="5 6" id="KW-0863">Zinc-finger</keyword>
<dbReference type="eggNOG" id="KOG0823">
    <property type="taxonomic scope" value="Eukaryota"/>
</dbReference>
<dbReference type="UniPathway" id="UPA00143"/>
<dbReference type="AlphaFoldDB" id="A0A067DSR9"/>
<dbReference type="PANTHER" id="PTHR12313">
    <property type="entry name" value="E3 UBIQUITIN-PROTEIN LIGASE RNF5-RELATED"/>
    <property type="match status" value="1"/>
</dbReference>
<dbReference type="Proteomes" id="UP000027120">
    <property type="component" value="Unassembled WGS sequence"/>
</dbReference>
<dbReference type="STRING" id="2711.A0A067DSR9"/>
<comment type="subcellular location">
    <subcellularLocation>
        <location evidence="6">Endoplasmic reticulum membrane</location>
        <topology evidence="6">Single-pass type IV membrane protein</topology>
    </subcellularLocation>
</comment>
<keyword evidence="6" id="KW-0256">Endoplasmic reticulum</keyword>
<dbReference type="SMART" id="SM00184">
    <property type="entry name" value="RING"/>
    <property type="match status" value="1"/>
</dbReference>
<name>A0A067DSR9_CITSI</name>
<evidence type="ECO:0000256" key="5">
    <source>
        <dbReference type="PROSITE-ProRule" id="PRU00175"/>
    </source>
</evidence>
<evidence type="ECO:0000256" key="1">
    <source>
        <dbReference type="ARBA" id="ARBA00000900"/>
    </source>
</evidence>
<evidence type="ECO:0000256" key="4">
    <source>
        <dbReference type="ARBA" id="ARBA00022786"/>
    </source>
</evidence>
<dbReference type="GO" id="GO:0036503">
    <property type="term" value="P:ERAD pathway"/>
    <property type="evidence" value="ECO:0000318"/>
    <property type="project" value="GO_Central"/>
</dbReference>
<evidence type="ECO:0000256" key="2">
    <source>
        <dbReference type="ARBA" id="ARBA00004906"/>
    </source>
</evidence>
<keyword evidence="10" id="KW-1185">Reference proteome</keyword>
<dbReference type="InterPro" id="IPR045103">
    <property type="entry name" value="RNF5/RNF185-like"/>
</dbReference>
<accession>A0A067DSR9</accession>
<evidence type="ECO:0000313" key="9">
    <source>
        <dbReference type="EMBL" id="KDO46059.1"/>
    </source>
</evidence>
<dbReference type="EC" id="2.3.2.27" evidence="6"/>
<organism evidence="9 10">
    <name type="scientific">Citrus sinensis</name>
    <name type="common">Sweet orange</name>
    <name type="synonym">Citrus aurantium var. sinensis</name>
    <dbReference type="NCBI Taxonomy" id="2711"/>
    <lineage>
        <taxon>Eukaryota</taxon>
        <taxon>Viridiplantae</taxon>
        <taxon>Streptophyta</taxon>
        <taxon>Embryophyta</taxon>
        <taxon>Tracheophyta</taxon>
        <taxon>Spermatophyta</taxon>
        <taxon>Magnoliopsida</taxon>
        <taxon>eudicotyledons</taxon>
        <taxon>Gunneridae</taxon>
        <taxon>Pentapetalae</taxon>
        <taxon>rosids</taxon>
        <taxon>malvids</taxon>
        <taxon>Sapindales</taxon>
        <taxon>Rutaceae</taxon>
        <taxon>Aurantioideae</taxon>
        <taxon>Citrus</taxon>
    </lineage>
</organism>
<evidence type="ECO:0000256" key="7">
    <source>
        <dbReference type="SAM" id="MobiDB-lite"/>
    </source>
</evidence>
<dbReference type="InterPro" id="IPR013083">
    <property type="entry name" value="Znf_RING/FYVE/PHD"/>
</dbReference>
<dbReference type="Pfam" id="PF14634">
    <property type="entry name" value="zf-RING_5"/>
    <property type="match status" value="1"/>
</dbReference>
<sequence length="423" mass="46425">MGNNVREEIMDLDLNLDPSDPSNGSVLGLGSLLNELETAHGRIEERIRQLEAVTSRARQRQRWRQGQSNTQMVNVSLEPTVSSVPSEVSLLSGECSINPQVRTIENVKTGKRGSSHLIAKALGIHTDTKRAGAGGGEFFDCNICLDMARDPVLTCCGHLFCWSCFYQLPYAYRNVKECPACNGEVTDASIIPIYGNGNSNDLQKLKSKESCLKVPPRPLARRIESVRQQLVNRRPVSTPIEVRIQQFNSIVDAARHQTGSLDLDAAVRSGELEVNDPLLHISRVLPASISSLSSALTSAMDSAERLVGDLEAYINSDNLRRNHQEFSHADTDSVSLISADVQAGSQSLDMATEIDSGVPRSASSVRTDVPTNIVRLQSEIRDTAMEVNLNAPHSSSSRRRSASLRASDVDSGICRELRRRRLR</sequence>
<keyword evidence="6" id="KW-0479">Metal-binding</keyword>
<comment type="domain">
    <text evidence="6">The RING-type zinc finger domain is responsible for E3 ligase activity.</text>
</comment>
<dbReference type="Gene3D" id="3.30.40.10">
    <property type="entry name" value="Zinc/RING finger domain, C3HC4 (zinc finger)"/>
    <property type="match status" value="1"/>
</dbReference>
<comment type="catalytic activity">
    <reaction evidence="1 6">
        <text>S-ubiquitinyl-[E2 ubiquitin-conjugating enzyme]-L-cysteine + [acceptor protein]-L-lysine = [E2 ubiquitin-conjugating enzyme]-L-cysteine + N(6)-ubiquitinyl-[acceptor protein]-L-lysine.</text>
        <dbReference type="EC" id="2.3.2.27"/>
    </reaction>
</comment>
<feature type="domain" description="RING-type" evidence="8">
    <location>
        <begin position="141"/>
        <end position="182"/>
    </location>
</feature>
<comment type="pathway">
    <text evidence="2 6">Protein modification; protein ubiquitination.</text>
</comment>
<keyword evidence="6" id="KW-0862">Zinc</keyword>
<evidence type="ECO:0000256" key="3">
    <source>
        <dbReference type="ARBA" id="ARBA00022679"/>
    </source>
</evidence>
<dbReference type="GO" id="GO:0005789">
    <property type="term" value="C:endoplasmic reticulum membrane"/>
    <property type="evidence" value="ECO:0007669"/>
    <property type="project" value="UniProtKB-SubCell"/>
</dbReference>
<dbReference type="GO" id="GO:0016567">
    <property type="term" value="P:protein ubiquitination"/>
    <property type="evidence" value="ECO:0007669"/>
    <property type="project" value="UniProtKB-UniPathway"/>
</dbReference>
<proteinExistence type="predicted"/>
<dbReference type="GO" id="GO:0006511">
    <property type="term" value="P:ubiquitin-dependent protein catabolic process"/>
    <property type="evidence" value="ECO:0000318"/>
    <property type="project" value="GO_Central"/>
</dbReference>
<dbReference type="GO" id="GO:0008270">
    <property type="term" value="F:zinc ion binding"/>
    <property type="evidence" value="ECO:0007669"/>
    <property type="project" value="UniProtKB-KW"/>
</dbReference>
<protein>
    <recommendedName>
        <fullName evidence="6">E3 ubiquitin-protein ligase RMA</fullName>
        <ecNumber evidence="6">2.3.2.27</ecNumber>
    </recommendedName>
    <alternativeName>
        <fullName evidence="6">Protein RING membrane-anchor</fullName>
    </alternativeName>
    <alternativeName>
        <fullName evidence="6">RING-type E3 ubiquitin transferase RMA</fullName>
    </alternativeName>
</protein>
<evidence type="ECO:0000259" key="8">
    <source>
        <dbReference type="PROSITE" id="PS50089"/>
    </source>
</evidence>